<gene>
    <name evidence="2" type="ORF">Pmani_024356</name>
</gene>
<protein>
    <submittedName>
        <fullName evidence="2">Uncharacterized protein</fullName>
    </submittedName>
</protein>
<proteinExistence type="predicted"/>
<dbReference type="EMBL" id="JAWZYT010002552">
    <property type="protein sequence ID" value="KAK4303642.1"/>
    <property type="molecule type" value="Genomic_DNA"/>
</dbReference>
<accession>A0AAE1PAA4</accession>
<evidence type="ECO:0000256" key="1">
    <source>
        <dbReference type="SAM" id="MobiDB-lite"/>
    </source>
</evidence>
<keyword evidence="3" id="KW-1185">Reference proteome</keyword>
<evidence type="ECO:0000313" key="2">
    <source>
        <dbReference type="EMBL" id="KAK4303642.1"/>
    </source>
</evidence>
<name>A0AAE1PAA4_9EUCA</name>
<dbReference type="Proteomes" id="UP001292094">
    <property type="component" value="Unassembled WGS sequence"/>
</dbReference>
<feature type="region of interest" description="Disordered" evidence="1">
    <location>
        <begin position="71"/>
        <end position="107"/>
    </location>
</feature>
<organism evidence="2 3">
    <name type="scientific">Petrolisthes manimaculis</name>
    <dbReference type="NCBI Taxonomy" id="1843537"/>
    <lineage>
        <taxon>Eukaryota</taxon>
        <taxon>Metazoa</taxon>
        <taxon>Ecdysozoa</taxon>
        <taxon>Arthropoda</taxon>
        <taxon>Crustacea</taxon>
        <taxon>Multicrustacea</taxon>
        <taxon>Malacostraca</taxon>
        <taxon>Eumalacostraca</taxon>
        <taxon>Eucarida</taxon>
        <taxon>Decapoda</taxon>
        <taxon>Pleocyemata</taxon>
        <taxon>Anomura</taxon>
        <taxon>Galatheoidea</taxon>
        <taxon>Porcellanidae</taxon>
        <taxon>Petrolisthes</taxon>
    </lineage>
</organism>
<dbReference type="AlphaFoldDB" id="A0AAE1PAA4"/>
<comment type="caution">
    <text evidence="2">The sequence shown here is derived from an EMBL/GenBank/DDBJ whole genome shotgun (WGS) entry which is preliminary data.</text>
</comment>
<reference evidence="2" key="1">
    <citation type="submission" date="2023-11" db="EMBL/GenBank/DDBJ databases">
        <title>Genome assemblies of two species of porcelain crab, Petrolisthes cinctipes and Petrolisthes manimaculis (Anomura: Porcellanidae).</title>
        <authorList>
            <person name="Angst P."/>
        </authorList>
    </citation>
    <scope>NUCLEOTIDE SEQUENCE</scope>
    <source>
        <strain evidence="2">PB745_02</strain>
        <tissue evidence="2">Gill</tissue>
    </source>
</reference>
<evidence type="ECO:0000313" key="3">
    <source>
        <dbReference type="Proteomes" id="UP001292094"/>
    </source>
</evidence>
<sequence>MPVTRDELWRASCGGRVCDDVCVRRGVERIIMGTVWQVVGTSWARIGVRDVNPESVGRILVGTREAGVWVKRDRDEEATRKTRQRETQMSNRDKDRETKCYTSPYTQ</sequence>
<feature type="compositionally biased region" description="Basic and acidic residues" evidence="1">
    <location>
        <begin position="71"/>
        <end position="99"/>
    </location>
</feature>